<evidence type="ECO:0000256" key="2">
    <source>
        <dbReference type="ARBA" id="ARBA00023315"/>
    </source>
</evidence>
<dbReference type="EMBL" id="VUOE01000002">
    <property type="protein sequence ID" value="KAA2216768.1"/>
    <property type="molecule type" value="Genomic_DNA"/>
</dbReference>
<feature type="domain" description="N-acetyltransferase" evidence="3">
    <location>
        <begin position="1"/>
        <end position="138"/>
    </location>
</feature>
<evidence type="ECO:0000313" key="6">
    <source>
        <dbReference type="Proteomes" id="UP000323188"/>
    </source>
</evidence>
<gene>
    <name evidence="5" type="primary">arsN2</name>
    <name evidence="4" type="ORF">F0361_12300</name>
    <name evidence="5" type="ORF">V1H85_11705</name>
</gene>
<dbReference type="InterPro" id="IPR000182">
    <property type="entry name" value="GNAT_dom"/>
</dbReference>
<reference evidence="5 7" key="2">
    <citation type="submission" date="2024-01" db="EMBL/GenBank/DDBJ databases">
        <title>Maribacter spp. originated from different algae showed divergent polysaccharides utilization ability.</title>
        <authorList>
            <person name="Wang H."/>
            <person name="Wu Y."/>
        </authorList>
    </citation>
    <scope>NUCLEOTIDE SEQUENCE [LARGE SCALE GENOMIC DNA]</scope>
    <source>
        <strain evidence="5 7">KPT27_14</strain>
    </source>
</reference>
<name>A0A5B2TS96_9FLAO</name>
<dbReference type="AlphaFoldDB" id="A0A5B2TS96"/>
<dbReference type="Gene3D" id="3.40.630.30">
    <property type="match status" value="1"/>
</dbReference>
<dbReference type="NCBIfam" id="NF040501">
    <property type="entry name" value="resist_ArsN2"/>
    <property type="match status" value="1"/>
</dbReference>
<dbReference type="GO" id="GO:0016747">
    <property type="term" value="F:acyltransferase activity, transferring groups other than amino-acyl groups"/>
    <property type="evidence" value="ECO:0007669"/>
    <property type="project" value="InterPro"/>
</dbReference>
<dbReference type="CDD" id="cd04301">
    <property type="entry name" value="NAT_SF"/>
    <property type="match status" value="1"/>
</dbReference>
<dbReference type="Proteomes" id="UP000323188">
    <property type="component" value="Unassembled WGS sequence"/>
</dbReference>
<accession>A0A5B2TS96</accession>
<protein>
    <submittedName>
        <fullName evidence="5">Arsenic resistance N-acetyltransferase ArsN2</fullName>
    </submittedName>
    <submittedName>
        <fullName evidence="4">GNAT family N-acetyltransferase</fullName>
    </submittedName>
</protein>
<dbReference type="PANTHER" id="PTHR43877">
    <property type="entry name" value="AMINOALKYLPHOSPHONATE N-ACETYLTRANSFERASE-RELATED-RELATED"/>
    <property type="match status" value="1"/>
</dbReference>
<dbReference type="InterPro" id="IPR016181">
    <property type="entry name" value="Acyl_CoA_acyltransferase"/>
</dbReference>
<evidence type="ECO:0000313" key="7">
    <source>
        <dbReference type="Proteomes" id="UP001343698"/>
    </source>
</evidence>
<comment type="caution">
    <text evidence="4">The sequence shown here is derived from an EMBL/GenBank/DDBJ whole genome shotgun (WGS) entry which is preliminary data.</text>
</comment>
<evidence type="ECO:0000313" key="4">
    <source>
        <dbReference type="EMBL" id="KAA2216768.1"/>
    </source>
</evidence>
<dbReference type="Proteomes" id="UP001343698">
    <property type="component" value="Unassembled WGS sequence"/>
</dbReference>
<proteinExistence type="predicted"/>
<reference evidence="4 6" key="1">
    <citation type="submission" date="2019-09" db="EMBL/GenBank/DDBJ databases">
        <authorList>
            <person name="Khan S.A."/>
            <person name="Jeon C.O."/>
            <person name="Chun B.H."/>
            <person name="Jeong S.E."/>
        </authorList>
    </citation>
    <scope>NUCLEOTIDE SEQUENCE [LARGE SCALE GENOMIC DNA]</scope>
    <source>
        <strain evidence="4 6">KCTC 42508</strain>
    </source>
</reference>
<dbReference type="PROSITE" id="PS51186">
    <property type="entry name" value="GNAT"/>
    <property type="match status" value="1"/>
</dbReference>
<dbReference type="EMBL" id="JAZDDF010000005">
    <property type="protein sequence ID" value="MEE1973115.1"/>
    <property type="molecule type" value="Genomic_DNA"/>
</dbReference>
<dbReference type="Pfam" id="PF00583">
    <property type="entry name" value="Acetyltransf_1"/>
    <property type="match status" value="1"/>
</dbReference>
<keyword evidence="2" id="KW-0012">Acyltransferase</keyword>
<keyword evidence="1 4" id="KW-0808">Transferase</keyword>
<dbReference type="InterPro" id="IPR050832">
    <property type="entry name" value="Bact_Acetyltransf"/>
</dbReference>
<dbReference type="RefSeq" id="WP_154918889.1">
    <property type="nucleotide sequence ID" value="NZ_JAZDDF010000005.1"/>
</dbReference>
<keyword evidence="7" id="KW-1185">Reference proteome</keyword>
<evidence type="ECO:0000256" key="1">
    <source>
        <dbReference type="ARBA" id="ARBA00022679"/>
    </source>
</evidence>
<organism evidence="4 6">
    <name type="scientific">Maribacter flavus</name>
    <dbReference type="NCBI Taxonomy" id="1658664"/>
    <lineage>
        <taxon>Bacteria</taxon>
        <taxon>Pseudomonadati</taxon>
        <taxon>Bacteroidota</taxon>
        <taxon>Flavobacteriia</taxon>
        <taxon>Flavobacteriales</taxon>
        <taxon>Flavobacteriaceae</taxon>
        <taxon>Maribacter</taxon>
    </lineage>
</organism>
<dbReference type="SUPFAM" id="SSF55729">
    <property type="entry name" value="Acyl-CoA N-acyltransferases (Nat)"/>
    <property type="match status" value="1"/>
</dbReference>
<dbReference type="PANTHER" id="PTHR43877:SF2">
    <property type="entry name" value="AMINOALKYLPHOSPHONATE N-ACETYLTRANSFERASE-RELATED"/>
    <property type="match status" value="1"/>
</dbReference>
<sequence length="138" mass="15274">MNPVTNLKSIQELLKANDLPFEDLVESKVAFLTKEKNGELIGCIGIETYEMDGLLRSLAVDDAHKGRGVGKELLDELCETSRQKGIQRLHLLTTTADAYFKRYGFAVTERSTAPTAILGTTEFSEICPSSSVYMVKEL</sequence>
<evidence type="ECO:0000313" key="5">
    <source>
        <dbReference type="EMBL" id="MEE1973115.1"/>
    </source>
</evidence>
<evidence type="ECO:0000259" key="3">
    <source>
        <dbReference type="PROSITE" id="PS51186"/>
    </source>
</evidence>